<reference evidence="1" key="2">
    <citation type="submission" date="2020-06" db="EMBL/GenBank/DDBJ databases">
        <title>Helianthus annuus Genome sequencing and assembly Release 2.</title>
        <authorList>
            <person name="Gouzy J."/>
            <person name="Langlade N."/>
            <person name="Munos S."/>
        </authorList>
    </citation>
    <scope>NUCLEOTIDE SEQUENCE</scope>
    <source>
        <tissue evidence="1">Leaves</tissue>
    </source>
</reference>
<proteinExistence type="predicted"/>
<evidence type="ECO:0000313" key="1">
    <source>
        <dbReference type="EMBL" id="KAF5756372.1"/>
    </source>
</evidence>
<name>A0A9K3GUM9_HELAN</name>
<sequence>MLSNMNEISEAFQNLNLYPVPIEVSHDFTGYIADIEEPLEFQAPPLEKAKPKKRRRYVGWRKVRRRKPATRRLPKIENPIDKGKGIETEEISKPVEIEIRQDIKQKGMEIGESSKQPEEITFQDEIDRLLANCDVIEPINNNLYSYPATAQFPINLEPTIPDPLIHTRPLGQMEEWWTNDWQFQNMINSPYTLLPQFDPEPIPNPPMSYENLAELHQFGEELIRTGNRIREIGEQISWKYDERERHY</sequence>
<accession>A0A9K3GUM9</accession>
<protein>
    <submittedName>
        <fullName evidence="1">Uncharacterized protein</fullName>
    </submittedName>
</protein>
<gene>
    <name evidence="1" type="ORF">HanXRQr2_Chr17g0813881</name>
</gene>
<reference evidence="1" key="1">
    <citation type="journal article" date="2017" name="Nature">
        <title>The sunflower genome provides insights into oil metabolism, flowering and Asterid evolution.</title>
        <authorList>
            <person name="Badouin H."/>
            <person name="Gouzy J."/>
            <person name="Grassa C.J."/>
            <person name="Murat F."/>
            <person name="Staton S.E."/>
            <person name="Cottret L."/>
            <person name="Lelandais-Briere C."/>
            <person name="Owens G.L."/>
            <person name="Carrere S."/>
            <person name="Mayjonade B."/>
            <person name="Legrand L."/>
            <person name="Gill N."/>
            <person name="Kane N.C."/>
            <person name="Bowers J.E."/>
            <person name="Hubner S."/>
            <person name="Bellec A."/>
            <person name="Berard A."/>
            <person name="Berges H."/>
            <person name="Blanchet N."/>
            <person name="Boniface M.C."/>
            <person name="Brunel D."/>
            <person name="Catrice O."/>
            <person name="Chaidir N."/>
            <person name="Claudel C."/>
            <person name="Donnadieu C."/>
            <person name="Faraut T."/>
            <person name="Fievet G."/>
            <person name="Helmstetter N."/>
            <person name="King M."/>
            <person name="Knapp S.J."/>
            <person name="Lai Z."/>
            <person name="Le Paslier M.C."/>
            <person name="Lippi Y."/>
            <person name="Lorenzon L."/>
            <person name="Mandel J.R."/>
            <person name="Marage G."/>
            <person name="Marchand G."/>
            <person name="Marquand E."/>
            <person name="Bret-Mestries E."/>
            <person name="Morien E."/>
            <person name="Nambeesan S."/>
            <person name="Nguyen T."/>
            <person name="Pegot-Espagnet P."/>
            <person name="Pouilly N."/>
            <person name="Raftis F."/>
            <person name="Sallet E."/>
            <person name="Schiex T."/>
            <person name="Thomas J."/>
            <person name="Vandecasteele C."/>
            <person name="Vares D."/>
            <person name="Vear F."/>
            <person name="Vautrin S."/>
            <person name="Crespi M."/>
            <person name="Mangin B."/>
            <person name="Burke J.M."/>
            <person name="Salse J."/>
            <person name="Munos S."/>
            <person name="Vincourt P."/>
            <person name="Rieseberg L.H."/>
            <person name="Langlade N.B."/>
        </authorList>
    </citation>
    <scope>NUCLEOTIDE SEQUENCE</scope>
    <source>
        <tissue evidence="1">Leaves</tissue>
    </source>
</reference>
<organism evidence="1 2">
    <name type="scientific">Helianthus annuus</name>
    <name type="common">Common sunflower</name>
    <dbReference type="NCBI Taxonomy" id="4232"/>
    <lineage>
        <taxon>Eukaryota</taxon>
        <taxon>Viridiplantae</taxon>
        <taxon>Streptophyta</taxon>
        <taxon>Embryophyta</taxon>
        <taxon>Tracheophyta</taxon>
        <taxon>Spermatophyta</taxon>
        <taxon>Magnoliopsida</taxon>
        <taxon>eudicotyledons</taxon>
        <taxon>Gunneridae</taxon>
        <taxon>Pentapetalae</taxon>
        <taxon>asterids</taxon>
        <taxon>campanulids</taxon>
        <taxon>Asterales</taxon>
        <taxon>Asteraceae</taxon>
        <taxon>Asteroideae</taxon>
        <taxon>Heliantheae alliance</taxon>
        <taxon>Heliantheae</taxon>
        <taxon>Helianthus</taxon>
    </lineage>
</organism>
<dbReference type="EMBL" id="MNCJ02000332">
    <property type="protein sequence ID" value="KAF5756372.1"/>
    <property type="molecule type" value="Genomic_DNA"/>
</dbReference>
<evidence type="ECO:0000313" key="2">
    <source>
        <dbReference type="Proteomes" id="UP000215914"/>
    </source>
</evidence>
<keyword evidence="2" id="KW-1185">Reference proteome</keyword>
<dbReference type="Gramene" id="mRNA:HanXRQr2_Chr17g0813881">
    <property type="protein sequence ID" value="CDS:HanXRQr2_Chr17g0813881.1"/>
    <property type="gene ID" value="HanXRQr2_Chr17g0813881"/>
</dbReference>
<comment type="caution">
    <text evidence="1">The sequence shown here is derived from an EMBL/GenBank/DDBJ whole genome shotgun (WGS) entry which is preliminary data.</text>
</comment>
<dbReference type="Proteomes" id="UP000215914">
    <property type="component" value="Unassembled WGS sequence"/>
</dbReference>
<dbReference type="AlphaFoldDB" id="A0A9K3GUM9"/>